<dbReference type="EMBL" id="JAHXZJ010000001">
    <property type="protein sequence ID" value="KAH0567177.1"/>
    <property type="molecule type" value="Genomic_DNA"/>
</dbReference>
<keyword evidence="3" id="KW-1185">Reference proteome</keyword>
<dbReference type="AlphaFoldDB" id="A0AAV7J7F0"/>
<proteinExistence type="predicted"/>
<evidence type="ECO:0000313" key="2">
    <source>
        <dbReference type="EMBL" id="KAH0567177.1"/>
    </source>
</evidence>
<organism evidence="2 3">
    <name type="scientific">Cotesia glomerata</name>
    <name type="common">Lepidopteran parasitic wasp</name>
    <name type="synonym">Apanteles glomeratus</name>
    <dbReference type="NCBI Taxonomy" id="32391"/>
    <lineage>
        <taxon>Eukaryota</taxon>
        <taxon>Metazoa</taxon>
        <taxon>Ecdysozoa</taxon>
        <taxon>Arthropoda</taxon>
        <taxon>Hexapoda</taxon>
        <taxon>Insecta</taxon>
        <taxon>Pterygota</taxon>
        <taxon>Neoptera</taxon>
        <taxon>Endopterygota</taxon>
        <taxon>Hymenoptera</taxon>
        <taxon>Apocrita</taxon>
        <taxon>Ichneumonoidea</taxon>
        <taxon>Braconidae</taxon>
        <taxon>Microgastrinae</taxon>
        <taxon>Cotesia</taxon>
    </lineage>
</organism>
<comment type="caution">
    <text evidence="2">The sequence shown here is derived from an EMBL/GenBank/DDBJ whole genome shotgun (WGS) entry which is preliminary data.</text>
</comment>
<name>A0AAV7J7F0_COTGL</name>
<sequence>MSRTNVMGDTGRVGTEFAGTTAIDAPQISTTKRPRGHSTTTKAAGSFLNGQLEVCSRVGAPSEDRWFLFSPPQTPASVVIKSQAVIMNDSR</sequence>
<dbReference type="Proteomes" id="UP000826195">
    <property type="component" value="Unassembled WGS sequence"/>
</dbReference>
<gene>
    <name evidence="2" type="ORF">KQX54_007326</name>
</gene>
<protein>
    <submittedName>
        <fullName evidence="2">Uncharacterized protein</fullName>
    </submittedName>
</protein>
<feature type="region of interest" description="Disordered" evidence="1">
    <location>
        <begin position="1"/>
        <end position="44"/>
    </location>
</feature>
<evidence type="ECO:0000256" key="1">
    <source>
        <dbReference type="SAM" id="MobiDB-lite"/>
    </source>
</evidence>
<evidence type="ECO:0000313" key="3">
    <source>
        <dbReference type="Proteomes" id="UP000826195"/>
    </source>
</evidence>
<feature type="compositionally biased region" description="Polar residues" evidence="1">
    <location>
        <begin position="27"/>
        <end position="43"/>
    </location>
</feature>
<reference evidence="2 3" key="1">
    <citation type="journal article" date="2021" name="J. Hered.">
        <title>A chromosome-level genome assembly of the parasitoid wasp, Cotesia glomerata (Hymenoptera: Braconidae).</title>
        <authorList>
            <person name="Pinto B.J."/>
            <person name="Weis J.J."/>
            <person name="Gamble T."/>
            <person name="Ode P.J."/>
            <person name="Paul R."/>
            <person name="Zaspel J.M."/>
        </authorList>
    </citation>
    <scope>NUCLEOTIDE SEQUENCE [LARGE SCALE GENOMIC DNA]</scope>
    <source>
        <strain evidence="2">CgM1</strain>
    </source>
</reference>
<accession>A0AAV7J7F0</accession>